<dbReference type="Proteomes" id="UP001164539">
    <property type="component" value="Chromosome 10"/>
</dbReference>
<name>A0ACC1XBL9_MELAZ</name>
<sequence>MEYCLGARNFAAMAVSSCSTWRTRRKTLRAKQSVVDYRYSSYKVRASRSSNAGSESCVAVEEDFADEEDYIKAGGSQLVFVEMQQNKSMDKQSKLADKLRPIFVGDDVLDLVVIGCGPAGLALAAESAKLGLNVGLIGPDLPFTNNYGVWEDEFRDLGLEGCIEHVWRDTIVYLDDDDPILIGRAYGRVSRHLLHEELLRRCVESGVSYLSSKVERITESSGGHRLVACEHDTVVPCRLVTVASGAASGKLLEYEVGGPRVSVQTAYGVEVEVENNPYDPSLMVFMDYRDYTTQEVPRLEADYPTFLYVMPVSSTRVFFEETCLASKDGLRFDILKKKLMARLETMGIRVLKTYEEEWSYIPVGGSLPNTEQKNLAFGAAASMVHPATGYSVVRSLSEAPKYASAIANILKQDHAKGRLTHVSSNENISMQAWNTLWPQERKRQRAFFLFGLALILQLDIEGIRTFFRTFFKLPNWMWQGFLGSSLSSADLILFAFYMFVIAPNDMRKCLIRHLVSDPTGPTMIRTYLTI</sequence>
<comment type="caution">
    <text evidence="1">The sequence shown here is derived from an EMBL/GenBank/DDBJ whole genome shotgun (WGS) entry which is preliminary data.</text>
</comment>
<proteinExistence type="predicted"/>
<evidence type="ECO:0000313" key="1">
    <source>
        <dbReference type="EMBL" id="KAJ4708686.1"/>
    </source>
</evidence>
<gene>
    <name evidence="1" type="ORF">OWV82_018588</name>
</gene>
<evidence type="ECO:0000313" key="2">
    <source>
        <dbReference type="Proteomes" id="UP001164539"/>
    </source>
</evidence>
<keyword evidence="2" id="KW-1185">Reference proteome</keyword>
<protein>
    <submittedName>
        <fullName evidence="1">Lycopene epsilon-cyclase</fullName>
    </submittedName>
</protein>
<organism evidence="1 2">
    <name type="scientific">Melia azedarach</name>
    <name type="common">Chinaberry tree</name>
    <dbReference type="NCBI Taxonomy" id="155640"/>
    <lineage>
        <taxon>Eukaryota</taxon>
        <taxon>Viridiplantae</taxon>
        <taxon>Streptophyta</taxon>
        <taxon>Embryophyta</taxon>
        <taxon>Tracheophyta</taxon>
        <taxon>Spermatophyta</taxon>
        <taxon>Magnoliopsida</taxon>
        <taxon>eudicotyledons</taxon>
        <taxon>Gunneridae</taxon>
        <taxon>Pentapetalae</taxon>
        <taxon>rosids</taxon>
        <taxon>malvids</taxon>
        <taxon>Sapindales</taxon>
        <taxon>Meliaceae</taxon>
        <taxon>Melia</taxon>
    </lineage>
</organism>
<dbReference type="EMBL" id="CM051403">
    <property type="protein sequence ID" value="KAJ4708686.1"/>
    <property type="molecule type" value="Genomic_DNA"/>
</dbReference>
<reference evidence="1 2" key="1">
    <citation type="journal article" date="2023" name="Science">
        <title>Complex scaffold remodeling in plant triterpene biosynthesis.</title>
        <authorList>
            <person name="De La Pena R."/>
            <person name="Hodgson H."/>
            <person name="Liu J.C."/>
            <person name="Stephenson M.J."/>
            <person name="Martin A.C."/>
            <person name="Owen C."/>
            <person name="Harkess A."/>
            <person name="Leebens-Mack J."/>
            <person name="Jimenez L.E."/>
            <person name="Osbourn A."/>
            <person name="Sattely E.S."/>
        </authorList>
    </citation>
    <scope>NUCLEOTIDE SEQUENCE [LARGE SCALE GENOMIC DNA]</scope>
    <source>
        <strain evidence="2">cv. JPN11</strain>
        <tissue evidence="1">Leaf</tissue>
    </source>
</reference>
<accession>A0ACC1XBL9</accession>